<evidence type="ECO:0000313" key="4">
    <source>
        <dbReference type="Proteomes" id="UP001367922"/>
    </source>
</evidence>
<name>A0ABU8FZZ8_9BACI</name>
<gene>
    <name evidence="3" type="ORF">WAX78_18690</name>
</gene>
<dbReference type="RefSeq" id="WP_336483526.1">
    <property type="nucleotide sequence ID" value="NZ_JBAWSV010000007.1"/>
</dbReference>
<dbReference type="Proteomes" id="UP001367922">
    <property type="component" value="Unassembled WGS sequence"/>
</dbReference>
<evidence type="ECO:0000313" key="3">
    <source>
        <dbReference type="EMBL" id="MEI4831457.1"/>
    </source>
</evidence>
<keyword evidence="4" id="KW-1185">Reference proteome</keyword>
<protein>
    <submittedName>
        <fullName evidence="3">Alpha/beta hydrolase</fullName>
    </submittedName>
</protein>
<dbReference type="GO" id="GO:0016787">
    <property type="term" value="F:hydrolase activity"/>
    <property type="evidence" value="ECO:0007669"/>
    <property type="project" value="UniProtKB-KW"/>
</dbReference>
<accession>A0ABU8FZZ8</accession>
<comment type="caution">
    <text evidence="3">The sequence shown here is derived from an EMBL/GenBank/DDBJ whole genome shotgun (WGS) entry which is preliminary data.</text>
</comment>
<proteinExistence type="predicted"/>
<keyword evidence="1 3" id="KW-0378">Hydrolase</keyword>
<dbReference type="EMBL" id="JBAWSV010000007">
    <property type="protein sequence ID" value="MEI4831457.1"/>
    <property type="molecule type" value="Genomic_DNA"/>
</dbReference>
<reference evidence="3 4" key="1">
    <citation type="submission" date="2024-01" db="EMBL/GenBank/DDBJ databases">
        <title>Seven novel Bacillus-like species.</title>
        <authorList>
            <person name="Liu G."/>
        </authorList>
    </citation>
    <scope>NUCLEOTIDE SEQUENCE [LARGE SCALE GENOMIC DNA]</scope>
    <source>
        <strain evidence="3 4">FJAT-53711</strain>
    </source>
</reference>
<organism evidence="3 4">
    <name type="scientific">Bacillus yunxiaonensis</name>
    <dbReference type="NCBI Taxonomy" id="3127665"/>
    <lineage>
        <taxon>Bacteria</taxon>
        <taxon>Bacillati</taxon>
        <taxon>Bacillota</taxon>
        <taxon>Bacilli</taxon>
        <taxon>Bacillales</taxon>
        <taxon>Bacillaceae</taxon>
        <taxon>Bacillus</taxon>
    </lineage>
</organism>
<dbReference type="SUPFAM" id="SSF53474">
    <property type="entry name" value="alpha/beta-Hydrolases"/>
    <property type="match status" value="1"/>
</dbReference>
<evidence type="ECO:0000256" key="1">
    <source>
        <dbReference type="ARBA" id="ARBA00022801"/>
    </source>
</evidence>
<sequence>MNELANYEQRMINTERGSFEIFISGTGKPLCITHLYQEFSISGSAFADCLSPFYKVILVNLKQAGNSSKTWNSNELTMNETVKDLESIRTELGYSKWSFAGHSTGGFLGLTYATSNPQVLESLILCDTSASKEFLNSESCIYNFKTGQHRKEVSKIFLALMLPFVSKTKKRIANKKLIELSLYKPEKYNEYFSERPFSKIIRKRMRAYNKDLKTYDVRDKLKHINFPTLILCGQYDVQCPVLYSKEMHTLIPDSKLVIFENSNHFPFVEEKESFIIAIRKFTTI</sequence>
<dbReference type="InterPro" id="IPR029058">
    <property type="entry name" value="AB_hydrolase_fold"/>
</dbReference>
<dbReference type="Gene3D" id="3.40.50.1820">
    <property type="entry name" value="alpha/beta hydrolase"/>
    <property type="match status" value="1"/>
</dbReference>
<dbReference type="InterPro" id="IPR050266">
    <property type="entry name" value="AB_hydrolase_sf"/>
</dbReference>
<dbReference type="PANTHER" id="PTHR43798:SF31">
    <property type="entry name" value="AB HYDROLASE SUPERFAMILY PROTEIN YCLE"/>
    <property type="match status" value="1"/>
</dbReference>
<dbReference type="Pfam" id="PF00561">
    <property type="entry name" value="Abhydrolase_1"/>
    <property type="match status" value="1"/>
</dbReference>
<dbReference type="InterPro" id="IPR000073">
    <property type="entry name" value="AB_hydrolase_1"/>
</dbReference>
<dbReference type="PANTHER" id="PTHR43798">
    <property type="entry name" value="MONOACYLGLYCEROL LIPASE"/>
    <property type="match status" value="1"/>
</dbReference>
<feature type="domain" description="AB hydrolase-1" evidence="2">
    <location>
        <begin position="46"/>
        <end position="270"/>
    </location>
</feature>
<evidence type="ECO:0000259" key="2">
    <source>
        <dbReference type="Pfam" id="PF00561"/>
    </source>
</evidence>